<organism evidence="9 10">
    <name type="scientific">Streptomyces griseoluteus</name>
    <dbReference type="NCBI Taxonomy" id="29306"/>
    <lineage>
        <taxon>Bacteria</taxon>
        <taxon>Bacillati</taxon>
        <taxon>Actinomycetota</taxon>
        <taxon>Actinomycetes</taxon>
        <taxon>Kitasatosporales</taxon>
        <taxon>Streptomycetaceae</taxon>
        <taxon>Streptomyces</taxon>
    </lineage>
</organism>
<evidence type="ECO:0000256" key="3">
    <source>
        <dbReference type="ARBA" id="ARBA00022525"/>
    </source>
</evidence>
<evidence type="ECO:0000256" key="4">
    <source>
        <dbReference type="ARBA" id="ARBA00022690"/>
    </source>
</evidence>
<reference evidence="9 10" key="1">
    <citation type="submission" date="2019-04" db="EMBL/GenBank/DDBJ databases">
        <title>Streptomyces sp. nov. Bv016 isolated from bark of Buahinia variegata.</title>
        <authorList>
            <person name="Kanchanasin P."/>
            <person name="Tanasupawat S."/>
            <person name="Yuki M."/>
            <person name="Kudo T."/>
        </authorList>
    </citation>
    <scope>NUCLEOTIDE SEQUENCE [LARGE SCALE GENOMIC DNA]</scope>
    <source>
        <strain evidence="9 10">JCM 4765</strain>
    </source>
</reference>
<gene>
    <name evidence="9" type="ORF">E5082_18685</name>
</gene>
<dbReference type="Proteomes" id="UP000298513">
    <property type="component" value="Unassembled WGS sequence"/>
</dbReference>
<dbReference type="Gene3D" id="3.30.350.10">
    <property type="entry name" value="Subtilisin inhibitor-like"/>
    <property type="match status" value="1"/>
</dbReference>
<comment type="similarity">
    <text evidence="2">Belongs to the protease inhibitor I16 (SSI) family.</text>
</comment>
<dbReference type="Pfam" id="PF00720">
    <property type="entry name" value="SSI"/>
    <property type="match status" value="1"/>
</dbReference>
<feature type="region of interest" description="Disordered" evidence="7">
    <location>
        <begin position="1"/>
        <end position="23"/>
    </location>
</feature>
<dbReference type="GeneID" id="91531384"/>
<feature type="domain" description="Subtilisin inhibitor" evidence="8">
    <location>
        <begin position="21"/>
        <end position="75"/>
    </location>
</feature>
<keyword evidence="10" id="KW-1185">Reference proteome</keyword>
<dbReference type="EMBL" id="SRRU01000006">
    <property type="protein sequence ID" value="TGN82592.1"/>
    <property type="molecule type" value="Genomic_DNA"/>
</dbReference>
<evidence type="ECO:0000313" key="9">
    <source>
        <dbReference type="EMBL" id="TGN82592.1"/>
    </source>
</evidence>
<evidence type="ECO:0000259" key="8">
    <source>
        <dbReference type="Pfam" id="PF00720"/>
    </source>
</evidence>
<keyword evidence="6" id="KW-1015">Disulfide bond</keyword>
<dbReference type="InterPro" id="IPR023549">
    <property type="entry name" value="Subtilisin_inhibitor"/>
</dbReference>
<protein>
    <recommendedName>
        <fullName evidence="8">Subtilisin inhibitor domain-containing protein</fullName>
    </recommendedName>
</protein>
<comment type="caution">
    <text evidence="9">The sequence shown here is derived from an EMBL/GenBank/DDBJ whole genome shotgun (WGS) entry which is preliminary data.</text>
</comment>
<comment type="subcellular location">
    <subcellularLocation>
        <location evidence="1">Secreted</location>
    </subcellularLocation>
</comment>
<keyword evidence="4" id="KW-0646">Protease inhibitor</keyword>
<evidence type="ECO:0000313" key="10">
    <source>
        <dbReference type="Proteomes" id="UP000298513"/>
    </source>
</evidence>
<dbReference type="InterPro" id="IPR036819">
    <property type="entry name" value="Subtilisin_inhibitor-like_sf"/>
</dbReference>
<sequence>MTRRDRTGGPLSGVTAAVRGPKAAEACAEPTAIDGDLGRPGDSDTLCPLSCAPVSASAHGRWNGRRTDHERTYGNACEPRAATGDVFALEG</sequence>
<evidence type="ECO:0000256" key="2">
    <source>
        <dbReference type="ARBA" id="ARBA00010472"/>
    </source>
</evidence>
<dbReference type="GO" id="GO:0005576">
    <property type="term" value="C:extracellular region"/>
    <property type="evidence" value="ECO:0007669"/>
    <property type="project" value="UniProtKB-SubCell"/>
</dbReference>
<keyword evidence="3" id="KW-0964">Secreted</keyword>
<proteinExistence type="inferred from homology"/>
<keyword evidence="5" id="KW-0722">Serine protease inhibitor</keyword>
<dbReference type="GO" id="GO:0004867">
    <property type="term" value="F:serine-type endopeptidase inhibitor activity"/>
    <property type="evidence" value="ECO:0007669"/>
    <property type="project" value="UniProtKB-KW"/>
</dbReference>
<evidence type="ECO:0000256" key="6">
    <source>
        <dbReference type="ARBA" id="ARBA00023157"/>
    </source>
</evidence>
<dbReference type="SUPFAM" id="SSF55399">
    <property type="entry name" value="Subtilisin inhibitor"/>
    <property type="match status" value="1"/>
</dbReference>
<dbReference type="AlphaFoldDB" id="A0A4Z1DJU3"/>
<accession>A0A4Z1DJU3</accession>
<evidence type="ECO:0000256" key="1">
    <source>
        <dbReference type="ARBA" id="ARBA00004613"/>
    </source>
</evidence>
<evidence type="ECO:0000256" key="7">
    <source>
        <dbReference type="SAM" id="MobiDB-lite"/>
    </source>
</evidence>
<dbReference type="RefSeq" id="WP_135792522.1">
    <property type="nucleotide sequence ID" value="NZ_BNBQ01000005.1"/>
</dbReference>
<name>A0A4Z1DJU3_STRGP</name>
<evidence type="ECO:0000256" key="5">
    <source>
        <dbReference type="ARBA" id="ARBA00022900"/>
    </source>
</evidence>